<dbReference type="PROSITE" id="PS51898">
    <property type="entry name" value="TYR_RECOMBINASE"/>
    <property type="match status" value="1"/>
</dbReference>
<feature type="compositionally biased region" description="Basic and acidic residues" evidence="2">
    <location>
        <begin position="384"/>
        <end position="393"/>
    </location>
</feature>
<dbReference type="OrthoDB" id="438530at2759"/>
<dbReference type="GO" id="GO:0006310">
    <property type="term" value="P:DNA recombination"/>
    <property type="evidence" value="ECO:0007669"/>
    <property type="project" value="UniProtKB-KW"/>
</dbReference>
<evidence type="ECO:0000313" key="5">
    <source>
        <dbReference type="EMBL" id="CAE7386671.1"/>
    </source>
</evidence>
<comment type="caution">
    <text evidence="5">The sequence shown here is derived from an EMBL/GenBank/DDBJ whole genome shotgun (WGS) entry which is preliminary data.</text>
</comment>
<evidence type="ECO:0000313" key="6">
    <source>
        <dbReference type="Proteomes" id="UP000649617"/>
    </source>
</evidence>
<feature type="region of interest" description="Disordered" evidence="2">
    <location>
        <begin position="884"/>
        <end position="911"/>
    </location>
</feature>
<keyword evidence="3" id="KW-1133">Transmembrane helix</keyword>
<keyword evidence="3" id="KW-0472">Membrane</keyword>
<evidence type="ECO:0000256" key="3">
    <source>
        <dbReference type="SAM" id="Phobius"/>
    </source>
</evidence>
<dbReference type="InterPro" id="IPR013762">
    <property type="entry name" value="Integrase-like_cat_sf"/>
</dbReference>
<organism evidence="5 6">
    <name type="scientific">Symbiodinium pilosum</name>
    <name type="common">Dinoflagellate</name>
    <dbReference type="NCBI Taxonomy" id="2952"/>
    <lineage>
        <taxon>Eukaryota</taxon>
        <taxon>Sar</taxon>
        <taxon>Alveolata</taxon>
        <taxon>Dinophyceae</taxon>
        <taxon>Suessiales</taxon>
        <taxon>Symbiodiniaceae</taxon>
        <taxon>Symbiodinium</taxon>
    </lineage>
</organism>
<dbReference type="Gene3D" id="1.10.443.10">
    <property type="entry name" value="Intergrase catalytic core"/>
    <property type="match status" value="1"/>
</dbReference>
<protein>
    <recommendedName>
        <fullName evidence="4">Tyr recombinase domain-containing protein</fullName>
    </recommendedName>
</protein>
<dbReference type="SUPFAM" id="SSF56349">
    <property type="entry name" value="DNA breaking-rejoining enzymes"/>
    <property type="match status" value="1"/>
</dbReference>
<dbReference type="GO" id="GO:0015074">
    <property type="term" value="P:DNA integration"/>
    <property type="evidence" value="ECO:0007669"/>
    <property type="project" value="InterPro"/>
</dbReference>
<dbReference type="GO" id="GO:0003677">
    <property type="term" value="F:DNA binding"/>
    <property type="evidence" value="ECO:0007669"/>
    <property type="project" value="InterPro"/>
</dbReference>
<keyword evidence="1" id="KW-0233">DNA recombination</keyword>
<feature type="transmembrane region" description="Helical" evidence="3">
    <location>
        <begin position="841"/>
        <end position="858"/>
    </location>
</feature>
<reference evidence="5" key="1">
    <citation type="submission" date="2021-02" db="EMBL/GenBank/DDBJ databases">
        <authorList>
            <person name="Dougan E. K."/>
            <person name="Rhodes N."/>
            <person name="Thang M."/>
            <person name="Chan C."/>
        </authorList>
    </citation>
    <scope>NUCLEOTIDE SEQUENCE</scope>
</reference>
<dbReference type="EMBL" id="CAJNIZ010016491">
    <property type="protein sequence ID" value="CAE7386671.1"/>
    <property type="molecule type" value="Genomic_DNA"/>
</dbReference>
<feature type="region of interest" description="Disordered" evidence="2">
    <location>
        <begin position="351"/>
        <end position="394"/>
    </location>
</feature>
<sequence length="1438" mass="159189">MADLTLDINEVQVLVHYPLDADGFFWHHRVLLHRIEGGEWLTLTPDLEVVRHNLANQRHRVLDRASPFPADIADEIYAHDPIGRAALANFKRQAQIQAAILGEGALLDPEAFQWVISEPLRPDFGTAVDAALLGNEATGLAFTLKGVVLKDGEEVFVERVGMASLADWRRQRGLETADVRLLGDHRDASGKKVLDLKTAVSLMKAPTDPDFPIAGIRAAKEFHDSVAAATGNFLNYHSEWLRLSGVSKRQSAVHVHRALCEGLRLMHSFDQIDASAVAVGEHLTRWVIQIELAVERNPLQPDYSGLDIISGTAQLADGRAATAKFCEWVTSRLKERASIWKQERLYMHERRQIRGKGRDTEGGDSSSEEEGGKGKRRKKKKNKEKKEKDHTEAGAKGGMVIHSLCRGFLLGDIVTINLCMDLHRRVQLYGAAPEDFSEDSVMAELGHRSSLYEQEARHIAPLDLVVTYLRHFDELVERTPGELAVLHESGSLIEPYWDPSLRRSRNRRLDLYRALHSSGLFAFRRRRKARVGIFTVRKKAGARRLIIDARQANACHRSPPTTRLATPAGMVNLDMSAQTLEADGYGGTLGDPEISAEAGDVGDCFYNFQVPELTAWFCTDDVFSRRDVREQLGFDLTMVYDDSLGYETPLGEDEHVYAEIRDRCPPPRLVPGHAIVGTYVDNVHTFGAQQGVALSCWASPLKWTAWKNNDGWTASGSDLTSGIGAQLGQRNAGPGNCGSLPGVFFDVDGHFSIENGGGSSSVTSPMLAKPAMMNLIMVALVSLAVLPLRVLAVELRTARISTFASEKSSTLSSSSSGAHDYLDHRLLCLPQRFKVLRFLRWPMNGMILFVGILLRLGLGNSHASTSTSRRSTIDDATQGVRVDAGLSGLGSTPSTGSRSSSSARLPATSPTSWPTLAACPATSSCSSASTPRYFLEVFSGTGRLTRALAGTGMRVLPDMEVAKGHQFDLLNPSVQKVIFGLIRDGRVWCIHFGTPCTIWSRARHNIKKLAQAREKEARGVALALFTARAIRLCLAECLGVALPKDVAIYLNGLEKAQLRAHSLRQTVAGGALRRAYQDTDECFLLDARRYLKTHPVVFGNFTAQDLAKLVGYFGYSGLEPRRYASAQAPRQTKVTQKTLDSYHRHVQDFEAWASSKRQKVTAKNLDRLVVRYLTQLALEDAVLPSEGAYLVFGLQMLKCTVPKADFLPEAKEALAAWRKIAPGGMRLPLPEEFVFDMATLAIDEAHLDIAFAMVLQLDTYLRPSECLGLPRLHIGFPAGGRYNRWSIVVAPFDLGNSTKTGKYDDSVLVADKADRAWLTEAMQLYMAKVTDELFPSLTLAKYEKWLKRAATKLGYKTPCVMPHILRHAGASNDAFHKRRSLADIQKRGRWDAKKSVGRYEKHALLLKRWEQADSGRKQTIRVRSQALPGRLLSALRQR</sequence>
<proteinExistence type="predicted"/>
<gene>
    <name evidence="5" type="ORF">SPIL2461_LOCUS9470</name>
</gene>
<dbReference type="InterPro" id="IPR002104">
    <property type="entry name" value="Integrase_catalytic"/>
</dbReference>
<evidence type="ECO:0000256" key="2">
    <source>
        <dbReference type="SAM" id="MobiDB-lite"/>
    </source>
</evidence>
<feature type="compositionally biased region" description="Basic residues" evidence="2">
    <location>
        <begin position="374"/>
        <end position="383"/>
    </location>
</feature>
<dbReference type="Proteomes" id="UP000649617">
    <property type="component" value="Unassembled WGS sequence"/>
</dbReference>
<dbReference type="InterPro" id="IPR011010">
    <property type="entry name" value="DNA_brk_join_enz"/>
</dbReference>
<feature type="transmembrane region" description="Helical" evidence="3">
    <location>
        <begin position="771"/>
        <end position="792"/>
    </location>
</feature>
<evidence type="ECO:0000259" key="4">
    <source>
        <dbReference type="PROSITE" id="PS51898"/>
    </source>
</evidence>
<keyword evidence="3" id="KW-0812">Transmembrane</keyword>
<feature type="compositionally biased region" description="Basic and acidic residues" evidence="2">
    <location>
        <begin position="351"/>
        <end position="361"/>
    </location>
</feature>
<keyword evidence="6" id="KW-1185">Reference proteome</keyword>
<name>A0A812QHB0_SYMPI</name>
<accession>A0A812QHB0</accession>
<feature type="domain" description="Tyr recombinase" evidence="4">
    <location>
        <begin position="1228"/>
        <end position="1414"/>
    </location>
</feature>
<evidence type="ECO:0000256" key="1">
    <source>
        <dbReference type="ARBA" id="ARBA00023172"/>
    </source>
</evidence>